<reference evidence="2" key="1">
    <citation type="submission" date="2016-11" db="UniProtKB">
        <authorList>
            <consortium name="WormBaseParasite"/>
        </authorList>
    </citation>
    <scope>IDENTIFICATION</scope>
    <source>
        <strain evidence="2">KR3021</strain>
    </source>
</reference>
<dbReference type="WBParaSite" id="RSKR_0000063500.1">
    <property type="protein sequence ID" value="RSKR_0000063500.1"/>
    <property type="gene ID" value="RSKR_0000063500"/>
</dbReference>
<organism evidence="1 2">
    <name type="scientific">Rhabditophanes sp. KR3021</name>
    <dbReference type="NCBI Taxonomy" id="114890"/>
    <lineage>
        <taxon>Eukaryota</taxon>
        <taxon>Metazoa</taxon>
        <taxon>Ecdysozoa</taxon>
        <taxon>Nematoda</taxon>
        <taxon>Chromadorea</taxon>
        <taxon>Rhabditida</taxon>
        <taxon>Tylenchina</taxon>
        <taxon>Panagrolaimomorpha</taxon>
        <taxon>Strongyloidoidea</taxon>
        <taxon>Alloionematidae</taxon>
        <taxon>Rhabditophanes</taxon>
    </lineage>
</organism>
<dbReference type="Proteomes" id="UP000095286">
    <property type="component" value="Unplaced"/>
</dbReference>
<evidence type="ECO:0000313" key="2">
    <source>
        <dbReference type="WBParaSite" id="RSKR_0000063500.1"/>
    </source>
</evidence>
<sequence length="346" mass="40046">MDILNKLVNPNARNRNEDGMCDKLNHSYAVFGFVLFTVIGFAKSFGFDPIICHGESTFSGGWIEFIQDTCITNGNFTHLMEGTSSNVVTRWYQWVGYLFLIQAILFMYAQNFWSEINKAGKFMVRPIVNMCKQLEFANAEDEVMIKKIEVISLYFKRGFRKADLSELRASNPIMYCLRHIITTFISSNFLTVSYFLYKLVQLMVIGLSMKIVGMTVGNGNIWFGKDMLVGYYRGNDWQYTGYFPKRVKCIFEADTRTLKGSAQALSNKAECTLASNFTNEIMFLINWLLLAFLFTVTVISMVQWIACLFFQSRRNMYIERLLKYLVCLLISSISYRISILAFHKFE</sequence>
<name>A0AC35THL5_9BILA</name>
<accession>A0AC35THL5</accession>
<evidence type="ECO:0000313" key="1">
    <source>
        <dbReference type="Proteomes" id="UP000095286"/>
    </source>
</evidence>
<protein>
    <submittedName>
        <fullName evidence="2">Innexin</fullName>
    </submittedName>
</protein>
<proteinExistence type="predicted"/>